<feature type="signal peptide" evidence="1">
    <location>
        <begin position="1"/>
        <end position="20"/>
    </location>
</feature>
<keyword evidence="1" id="KW-0732">Signal</keyword>
<name>A0A2J0UDB1_STEMA</name>
<accession>A0A2J0UDB1</accession>
<reference evidence="2 3" key="1">
    <citation type="journal article" date="2017" name="Front. Microbiol.">
        <title>Double-Face Meets the Bacterial World: The Opportunistic Pathogen Stenotrophomonas maltophilia.</title>
        <authorList>
            <person name="Lira F."/>
            <person name="Berg G."/>
            <person name="Martinez J.L."/>
        </authorList>
    </citation>
    <scope>NUCLEOTIDE SEQUENCE [LARGE SCALE GENOMIC DNA]</scope>
    <source>
        <strain evidence="2 3">EA1</strain>
    </source>
</reference>
<dbReference type="OrthoDB" id="5957117at2"/>
<proteinExistence type="predicted"/>
<dbReference type="RefSeq" id="WP_100440187.1">
    <property type="nucleotide sequence ID" value="NZ_CBCPIZ010000011.1"/>
</dbReference>
<dbReference type="AlphaFoldDB" id="A0A2J0UDB1"/>
<organism evidence="2 3">
    <name type="scientific">Stenotrophomonas maltophilia</name>
    <name type="common">Pseudomonas maltophilia</name>
    <name type="synonym">Xanthomonas maltophilia</name>
    <dbReference type="NCBI Taxonomy" id="40324"/>
    <lineage>
        <taxon>Bacteria</taxon>
        <taxon>Pseudomonadati</taxon>
        <taxon>Pseudomonadota</taxon>
        <taxon>Gammaproteobacteria</taxon>
        <taxon>Lysobacterales</taxon>
        <taxon>Lysobacteraceae</taxon>
        <taxon>Stenotrophomonas</taxon>
        <taxon>Stenotrophomonas maltophilia group</taxon>
    </lineage>
</organism>
<feature type="chain" id="PRO_5014326860" description="Secreted protein" evidence="1">
    <location>
        <begin position="21"/>
        <end position="158"/>
    </location>
</feature>
<dbReference type="EMBL" id="NEQV01000002">
    <property type="protein sequence ID" value="PJL31435.1"/>
    <property type="molecule type" value="Genomic_DNA"/>
</dbReference>
<evidence type="ECO:0000256" key="1">
    <source>
        <dbReference type="SAM" id="SignalP"/>
    </source>
</evidence>
<evidence type="ECO:0000313" key="2">
    <source>
        <dbReference type="EMBL" id="PJL31435.1"/>
    </source>
</evidence>
<dbReference type="Proteomes" id="UP000230167">
    <property type="component" value="Unassembled WGS sequence"/>
</dbReference>
<evidence type="ECO:0000313" key="3">
    <source>
        <dbReference type="Proteomes" id="UP000230167"/>
    </source>
</evidence>
<protein>
    <recommendedName>
        <fullName evidence="4">Secreted protein</fullName>
    </recommendedName>
</protein>
<gene>
    <name evidence="2" type="ORF">B9Y64_07600</name>
</gene>
<comment type="caution">
    <text evidence="2">The sequence shown here is derived from an EMBL/GenBank/DDBJ whole genome shotgun (WGS) entry which is preliminary data.</text>
</comment>
<sequence length="158" mass="16685">MPIFPRSMLLGVLLAGSAQGGPAFVDARDYPAPGMGHERFLAAERTLVAGFDDVCGDTFCEGQYYNLQAMRLRCSVRPATGEVGSCVWTFAGSETGVRTSGRIDVDLGSYACELPLAAGTPLRQLLEVWETAGSGHDALHAPLPGTTGNTYDALVDCL</sequence>
<evidence type="ECO:0008006" key="4">
    <source>
        <dbReference type="Google" id="ProtNLM"/>
    </source>
</evidence>